<organism evidence="3 4">
    <name type="scientific">Herpetosiphon gulosus</name>
    <dbReference type="NCBI Taxonomy" id="1973496"/>
    <lineage>
        <taxon>Bacteria</taxon>
        <taxon>Bacillati</taxon>
        <taxon>Chloroflexota</taxon>
        <taxon>Chloroflexia</taxon>
        <taxon>Herpetosiphonales</taxon>
        <taxon>Herpetosiphonaceae</taxon>
        <taxon>Herpetosiphon</taxon>
    </lineage>
</organism>
<name>A0ABP9X702_9CHLR</name>
<sequence>MAFDFIVPTNAQLLYQDRETRYIFARTLIHGRLELQSPTLVSNGASDLPTDMALLRDLVEARALIPGSSIAGALRAYLKKFGYDAAALFGAELSHEASEGDQSALLVSDALSTTIVLSMVRDGVRIDGATRTASAGAKYDLELLPAGTCFDLYFELLHEVPFDAEKKCPMWDDSINHNQQRLELLAQALYGLETEQIALGMRKQRGLGLCKVTNWQIWHYRLTDPAQMLKWLELKRDDLSKPWLELDRDHPLQPFYSGPSIAAGLNLPLAQLPRSQCQIRVEFGLDQSLLIRSASSDPYAPDDRYLETRWADDTACPVIPGTSWAGIMRHRAEKILATFKNNAQTLLEPDELIKALFGYVATDAKARTSKAQKSRVRFHDSLIHQADIDYIQTRIAVDRFTGGPYPSALLAEQPVWGLSETQIVLDLTIEKFEAYDLGLLVLVIKDLWLGDLTVGGEQSIGRGVLAGRSFTLWINGEDYQFRQAGDQLTLEPKTAEKLQAYVNAFLDKVGVRYV</sequence>
<keyword evidence="1" id="KW-0051">Antiviral defense</keyword>
<dbReference type="InterPro" id="IPR052216">
    <property type="entry name" value="CRISPR_Csm3_endoribonuclease"/>
</dbReference>
<dbReference type="InterPro" id="IPR005537">
    <property type="entry name" value="RAMP_III_fam"/>
</dbReference>
<dbReference type="Proteomes" id="UP001428290">
    <property type="component" value="Unassembled WGS sequence"/>
</dbReference>
<dbReference type="CDD" id="cd09726">
    <property type="entry name" value="RAMP_I_III"/>
    <property type="match status" value="1"/>
</dbReference>
<evidence type="ECO:0000313" key="3">
    <source>
        <dbReference type="EMBL" id="GAA5530186.1"/>
    </source>
</evidence>
<gene>
    <name evidence="3" type="ORF">Hgul01_04004</name>
</gene>
<dbReference type="PANTHER" id="PTHR35579">
    <property type="entry name" value="CRISPR SYSTEM CMS ENDORIBONUCLEASE CSM3"/>
    <property type="match status" value="1"/>
</dbReference>
<evidence type="ECO:0000313" key="4">
    <source>
        <dbReference type="Proteomes" id="UP001428290"/>
    </source>
</evidence>
<dbReference type="RefSeq" id="WP_345723781.1">
    <property type="nucleotide sequence ID" value="NZ_BAABRU010000016.1"/>
</dbReference>
<dbReference type="PANTHER" id="PTHR35579:SF6">
    <property type="entry name" value="DUF324 DOMAIN-CONTAINING PROTEIN"/>
    <property type="match status" value="1"/>
</dbReference>
<dbReference type="EMBL" id="BAABRU010000016">
    <property type="protein sequence ID" value="GAA5530186.1"/>
    <property type="molecule type" value="Genomic_DNA"/>
</dbReference>
<dbReference type="Pfam" id="PF03787">
    <property type="entry name" value="RAMPs"/>
    <property type="match status" value="2"/>
</dbReference>
<proteinExistence type="predicted"/>
<evidence type="ECO:0000256" key="1">
    <source>
        <dbReference type="ARBA" id="ARBA00023118"/>
    </source>
</evidence>
<protein>
    <recommendedName>
        <fullName evidence="2">CRISPR type III-associated protein domain-containing protein</fullName>
    </recommendedName>
</protein>
<reference evidence="3 4" key="1">
    <citation type="submission" date="2024-02" db="EMBL/GenBank/DDBJ databases">
        <title>Herpetosiphon gulosus NBRC 112829.</title>
        <authorList>
            <person name="Ichikawa N."/>
            <person name="Katano-Makiyama Y."/>
            <person name="Hidaka K."/>
        </authorList>
    </citation>
    <scope>NUCLEOTIDE SEQUENCE [LARGE SCALE GENOMIC DNA]</scope>
    <source>
        <strain evidence="3 4">NBRC 112829</strain>
    </source>
</reference>
<keyword evidence="4" id="KW-1185">Reference proteome</keyword>
<feature type="domain" description="CRISPR type III-associated protein" evidence="2">
    <location>
        <begin position="312"/>
        <end position="465"/>
    </location>
</feature>
<evidence type="ECO:0000259" key="2">
    <source>
        <dbReference type="Pfam" id="PF03787"/>
    </source>
</evidence>
<feature type="domain" description="CRISPR type III-associated protein" evidence="2">
    <location>
        <begin position="33"/>
        <end position="211"/>
    </location>
</feature>
<accession>A0ABP9X702</accession>
<comment type="caution">
    <text evidence="3">The sequence shown here is derived from an EMBL/GenBank/DDBJ whole genome shotgun (WGS) entry which is preliminary data.</text>
</comment>